<accession>A0A2U1B8Z0</accession>
<dbReference type="OrthoDB" id="9815825at2"/>
<dbReference type="EMBL" id="QEKH01000003">
    <property type="protein sequence ID" value="PVY45143.1"/>
    <property type="molecule type" value="Genomic_DNA"/>
</dbReference>
<keyword evidence="4" id="KW-1185">Reference proteome</keyword>
<dbReference type="InterPro" id="IPR000683">
    <property type="entry name" value="Gfo/Idh/MocA-like_OxRdtase_N"/>
</dbReference>
<dbReference type="SUPFAM" id="SSF55347">
    <property type="entry name" value="Glyceraldehyde-3-phosphate dehydrogenase-like, C-terminal domain"/>
    <property type="match status" value="1"/>
</dbReference>
<evidence type="ECO:0000313" key="3">
    <source>
        <dbReference type="EMBL" id="PVY45143.1"/>
    </source>
</evidence>
<dbReference type="RefSeq" id="WP_116882718.1">
    <property type="nucleotide sequence ID" value="NZ_CABMMC010000125.1"/>
</dbReference>
<proteinExistence type="predicted"/>
<dbReference type="Pfam" id="PF22725">
    <property type="entry name" value="GFO_IDH_MocA_C3"/>
    <property type="match status" value="1"/>
</dbReference>
<dbReference type="PANTHER" id="PTHR43249:SF1">
    <property type="entry name" value="D-GLUCOSIDE 3-DEHYDROGENASE"/>
    <property type="match status" value="1"/>
</dbReference>
<dbReference type="GeneID" id="78294047"/>
<dbReference type="Gene3D" id="3.30.360.10">
    <property type="entry name" value="Dihydrodipicolinate Reductase, domain 2"/>
    <property type="match status" value="1"/>
</dbReference>
<dbReference type="InterPro" id="IPR036291">
    <property type="entry name" value="NAD(P)-bd_dom_sf"/>
</dbReference>
<protein>
    <submittedName>
        <fullName evidence="3">UDP-N-acetyl-2-amino-2-deoxyglucuronate dehydrogenase</fullName>
    </submittedName>
</protein>
<dbReference type="PANTHER" id="PTHR43249">
    <property type="entry name" value="UDP-N-ACETYL-2-AMINO-2-DEOXY-D-GLUCURONATE OXIDASE"/>
    <property type="match status" value="1"/>
</dbReference>
<gene>
    <name evidence="3" type="ORF">C8D82_10357</name>
</gene>
<dbReference type="InterPro" id="IPR052515">
    <property type="entry name" value="Gfo/Idh/MocA_Oxidoreductase"/>
</dbReference>
<sequence length="316" mass="35988">MKTIALVGCGRISRRHIEAIQATEGVEIAAVCDILPERARKCAEELSVPWTTDFRKLPPVDFAAVLTPSGNHPEHAAAIAESTGVGGILCEKPISLTMREAYHLFSRIDRTGKRLLPIYQNRYNPLVILLKELVDSGRLGKLYQFICNVLWNRDNDYFSIDWHGTREFDGGVLYTQASHYVDLLHYLFGEIAESKGIGGCRRNLEVFDAVSATMRFRNGIVGSLNATVDVFEKNYQTEFTLIAENGTIRLSGTNLNRIDFWNVRDLARPDMDFTLDHIYGKGHDQLYRYLAEERWEMFPSREDVLSGIRLMEMLSY</sequence>
<comment type="caution">
    <text evidence="3">The sequence shown here is derived from an EMBL/GenBank/DDBJ whole genome shotgun (WGS) entry which is preliminary data.</text>
</comment>
<evidence type="ECO:0000259" key="2">
    <source>
        <dbReference type="Pfam" id="PF22725"/>
    </source>
</evidence>
<feature type="domain" description="Gfo/Idh/MocA-like oxidoreductase N-terminal" evidence="1">
    <location>
        <begin position="3"/>
        <end position="116"/>
    </location>
</feature>
<reference evidence="3 4" key="1">
    <citation type="submission" date="2018-04" db="EMBL/GenBank/DDBJ databases">
        <title>Genomic Encyclopedia of Type Strains, Phase IV (KMG-IV): sequencing the most valuable type-strain genomes for metagenomic binning, comparative biology and taxonomic classification.</title>
        <authorList>
            <person name="Goeker M."/>
        </authorList>
    </citation>
    <scope>NUCLEOTIDE SEQUENCE [LARGE SCALE GENOMIC DNA]</scope>
    <source>
        <strain evidence="3 4">DSM 14823</strain>
    </source>
</reference>
<name>A0A2U1B8Z0_9BACT</name>
<dbReference type="GO" id="GO:0000166">
    <property type="term" value="F:nucleotide binding"/>
    <property type="evidence" value="ECO:0007669"/>
    <property type="project" value="InterPro"/>
</dbReference>
<evidence type="ECO:0000313" key="4">
    <source>
        <dbReference type="Proteomes" id="UP000245959"/>
    </source>
</evidence>
<dbReference type="Gene3D" id="3.40.50.720">
    <property type="entry name" value="NAD(P)-binding Rossmann-like Domain"/>
    <property type="match status" value="1"/>
</dbReference>
<dbReference type="Proteomes" id="UP000245959">
    <property type="component" value="Unassembled WGS sequence"/>
</dbReference>
<dbReference type="Pfam" id="PF01408">
    <property type="entry name" value="GFO_IDH_MocA"/>
    <property type="match status" value="1"/>
</dbReference>
<feature type="domain" description="GFO/IDH/MocA-like oxidoreductase" evidence="2">
    <location>
        <begin position="130"/>
        <end position="249"/>
    </location>
</feature>
<organism evidence="3 4">
    <name type="scientific">Victivallis vadensis</name>
    <dbReference type="NCBI Taxonomy" id="172901"/>
    <lineage>
        <taxon>Bacteria</taxon>
        <taxon>Pseudomonadati</taxon>
        <taxon>Lentisphaerota</taxon>
        <taxon>Lentisphaeria</taxon>
        <taxon>Victivallales</taxon>
        <taxon>Victivallaceae</taxon>
        <taxon>Victivallis</taxon>
    </lineage>
</organism>
<evidence type="ECO:0000259" key="1">
    <source>
        <dbReference type="Pfam" id="PF01408"/>
    </source>
</evidence>
<dbReference type="InterPro" id="IPR055170">
    <property type="entry name" value="GFO_IDH_MocA-like_dom"/>
</dbReference>
<dbReference type="SUPFAM" id="SSF51735">
    <property type="entry name" value="NAD(P)-binding Rossmann-fold domains"/>
    <property type="match status" value="1"/>
</dbReference>
<dbReference type="AlphaFoldDB" id="A0A2U1B8Z0"/>